<proteinExistence type="predicted"/>
<sequence length="254" mass="28475">MTTRHAEIKVWTSYREELTSWLCLLDDRYATELAEAETSTVEILQATLDVGKAARSTKLWFLLRQSLAKFQRAQDIIHLVEIQQKGASAGYEFWRLLNAELSVRSREAVLHVLKFLDEDAKRYLLLHQTTSGLQPMMRGLQFYDEQLRVSSGSQVQAPNPKATATQPTTKGDVGKGQRQSQQKGVRTFLEGSYFAMSNFAVDSFAMPAVSASGVKHEEGVFWLLDSGSSYHVISRETLDCGHVKVGSDMHATVE</sequence>
<dbReference type="EMBL" id="CAJNJA010063098">
    <property type="protein sequence ID" value="CAE7878363.1"/>
    <property type="molecule type" value="Genomic_DNA"/>
</dbReference>
<dbReference type="AlphaFoldDB" id="A0A813AU96"/>
<evidence type="ECO:0000313" key="3">
    <source>
        <dbReference type="Proteomes" id="UP000601435"/>
    </source>
</evidence>
<name>A0A813AU96_9DINO</name>
<feature type="region of interest" description="Disordered" evidence="1">
    <location>
        <begin position="152"/>
        <end position="181"/>
    </location>
</feature>
<reference evidence="2" key="1">
    <citation type="submission" date="2021-02" db="EMBL/GenBank/DDBJ databases">
        <authorList>
            <person name="Dougan E. K."/>
            <person name="Rhodes N."/>
            <person name="Thang M."/>
            <person name="Chan C."/>
        </authorList>
    </citation>
    <scope>NUCLEOTIDE SEQUENCE</scope>
</reference>
<feature type="non-terminal residue" evidence="2">
    <location>
        <position position="1"/>
    </location>
</feature>
<dbReference type="Proteomes" id="UP000601435">
    <property type="component" value="Unassembled WGS sequence"/>
</dbReference>
<organism evidence="2 3">
    <name type="scientific">Symbiodinium necroappetens</name>
    <dbReference type="NCBI Taxonomy" id="1628268"/>
    <lineage>
        <taxon>Eukaryota</taxon>
        <taxon>Sar</taxon>
        <taxon>Alveolata</taxon>
        <taxon>Dinophyceae</taxon>
        <taxon>Suessiales</taxon>
        <taxon>Symbiodiniaceae</taxon>
        <taxon>Symbiodinium</taxon>
    </lineage>
</organism>
<gene>
    <name evidence="2" type="ORF">SNEC2469_LOCUS28735</name>
</gene>
<evidence type="ECO:0000256" key="1">
    <source>
        <dbReference type="SAM" id="MobiDB-lite"/>
    </source>
</evidence>
<protein>
    <submittedName>
        <fullName evidence="2">Uncharacterized protein</fullName>
    </submittedName>
</protein>
<dbReference type="OrthoDB" id="447778at2759"/>
<evidence type="ECO:0000313" key="2">
    <source>
        <dbReference type="EMBL" id="CAE7878363.1"/>
    </source>
</evidence>
<accession>A0A813AU96</accession>
<comment type="caution">
    <text evidence="2">The sequence shown here is derived from an EMBL/GenBank/DDBJ whole genome shotgun (WGS) entry which is preliminary data.</text>
</comment>
<feature type="compositionally biased region" description="Polar residues" evidence="1">
    <location>
        <begin position="152"/>
        <end position="169"/>
    </location>
</feature>
<keyword evidence="3" id="KW-1185">Reference proteome</keyword>